<gene>
    <name evidence="3" type="ORF">H6P81_000400</name>
</gene>
<name>A0AAV7F7B7_ARIFI</name>
<comment type="caution">
    <text evidence="3">The sequence shown here is derived from an EMBL/GenBank/DDBJ whole genome shotgun (WGS) entry which is preliminary data.</text>
</comment>
<dbReference type="InterPro" id="IPR013087">
    <property type="entry name" value="Znf_C2H2_type"/>
</dbReference>
<protein>
    <recommendedName>
        <fullName evidence="2">C2H2-type domain-containing protein</fullName>
    </recommendedName>
</protein>
<feature type="region of interest" description="Disordered" evidence="1">
    <location>
        <begin position="1"/>
        <end position="22"/>
    </location>
</feature>
<proteinExistence type="predicted"/>
<dbReference type="SMART" id="SM00451">
    <property type="entry name" value="ZnF_U1"/>
    <property type="match status" value="2"/>
</dbReference>
<dbReference type="SUPFAM" id="SSF57667">
    <property type="entry name" value="beta-beta-alpha zinc fingers"/>
    <property type="match status" value="2"/>
</dbReference>
<evidence type="ECO:0000313" key="3">
    <source>
        <dbReference type="EMBL" id="KAG9455892.1"/>
    </source>
</evidence>
<feature type="domain" description="C2H2-type" evidence="2">
    <location>
        <begin position="311"/>
        <end position="333"/>
    </location>
</feature>
<dbReference type="PANTHER" id="PTHR47487">
    <property type="entry name" value="OS06G0651300 PROTEIN-RELATED"/>
    <property type="match status" value="1"/>
</dbReference>
<feature type="compositionally biased region" description="Polar residues" evidence="1">
    <location>
        <begin position="244"/>
        <end position="254"/>
    </location>
</feature>
<dbReference type="Proteomes" id="UP000825729">
    <property type="component" value="Unassembled WGS sequence"/>
</dbReference>
<evidence type="ECO:0000313" key="4">
    <source>
        <dbReference type="Proteomes" id="UP000825729"/>
    </source>
</evidence>
<evidence type="ECO:0000256" key="1">
    <source>
        <dbReference type="SAM" id="MobiDB-lite"/>
    </source>
</evidence>
<dbReference type="SMART" id="SM00355">
    <property type="entry name" value="ZnF_C2H2"/>
    <property type="match status" value="2"/>
</dbReference>
<dbReference type="Gene3D" id="3.30.160.60">
    <property type="entry name" value="Classic Zinc Finger"/>
    <property type="match status" value="2"/>
</dbReference>
<reference evidence="3 4" key="1">
    <citation type="submission" date="2021-07" db="EMBL/GenBank/DDBJ databases">
        <title>The Aristolochia fimbriata genome: insights into angiosperm evolution, floral development and chemical biosynthesis.</title>
        <authorList>
            <person name="Jiao Y."/>
        </authorList>
    </citation>
    <scope>NUCLEOTIDE SEQUENCE [LARGE SCALE GENOMIC DNA]</scope>
    <source>
        <strain evidence="3">IBCAS-2021</strain>
        <tissue evidence="3">Leaf</tissue>
    </source>
</reference>
<dbReference type="PANTHER" id="PTHR47487:SF8">
    <property type="entry name" value="OS08G0270900 PROTEIN"/>
    <property type="match status" value="1"/>
</dbReference>
<sequence>MEFRYRAGEEKPLPYKSQGGDGYFTSQPLRATYVTGDDLRRRDSLLQSYLPCPSPTDALRRVLEKERIREEIIAREILLRRELEEEVRRELAVQREFALRRQAEGFAFASSSSLIPTSWPPLAPVDSRISERSFIASRRSIEGGCFGRLSAELQPDPTVTVIKSIDEIEKVKSMTSLVAGTKMEPTSGNELAWLSNMNSKVPKEWSCALCQVSATSKESLDKHLQGKRHRAKEAQLKGSKKGGQPTTECPTVTEKNVEIPRSSGKDDGPLPKQPKNQVQKKQKTVKSNDGKKPRKRQKTESAEKGPVIFVCELCNVKCCREVVLQCHYRGKKHKARVNCRNGAKAASSEGPRKKEDDDLRREEDNDIHRKEDEGRHGKEDESLHRKEDEDLPRKEDEGLDRKEDEGLDRKEDEGLDRKEDESLHRKEDEGLDRKEDEGLHRKAEEGLP</sequence>
<feature type="compositionally biased region" description="Basic and acidic residues" evidence="1">
    <location>
        <begin position="350"/>
        <end position="448"/>
    </location>
</feature>
<organism evidence="3 4">
    <name type="scientific">Aristolochia fimbriata</name>
    <name type="common">White veined hardy Dutchman's pipe vine</name>
    <dbReference type="NCBI Taxonomy" id="158543"/>
    <lineage>
        <taxon>Eukaryota</taxon>
        <taxon>Viridiplantae</taxon>
        <taxon>Streptophyta</taxon>
        <taxon>Embryophyta</taxon>
        <taxon>Tracheophyta</taxon>
        <taxon>Spermatophyta</taxon>
        <taxon>Magnoliopsida</taxon>
        <taxon>Magnoliidae</taxon>
        <taxon>Piperales</taxon>
        <taxon>Aristolochiaceae</taxon>
        <taxon>Aristolochia</taxon>
    </lineage>
</organism>
<dbReference type="GO" id="GO:0003676">
    <property type="term" value="F:nucleic acid binding"/>
    <property type="evidence" value="ECO:0007669"/>
    <property type="project" value="InterPro"/>
</dbReference>
<accession>A0AAV7F7B7</accession>
<keyword evidence="4" id="KW-1185">Reference proteome</keyword>
<feature type="region of interest" description="Disordered" evidence="1">
    <location>
        <begin position="220"/>
        <end position="301"/>
    </location>
</feature>
<dbReference type="AlphaFoldDB" id="A0AAV7F7B7"/>
<feature type="region of interest" description="Disordered" evidence="1">
    <location>
        <begin position="333"/>
        <end position="448"/>
    </location>
</feature>
<dbReference type="InterPro" id="IPR003604">
    <property type="entry name" value="Matrin/U1-like-C_Znf_C2H2"/>
</dbReference>
<dbReference type="Pfam" id="PF12874">
    <property type="entry name" value="zf-met"/>
    <property type="match status" value="2"/>
</dbReference>
<dbReference type="PROSITE" id="PS00028">
    <property type="entry name" value="ZINC_FINGER_C2H2_1"/>
    <property type="match status" value="1"/>
</dbReference>
<dbReference type="EMBL" id="JAINDJ010000002">
    <property type="protein sequence ID" value="KAG9455892.1"/>
    <property type="molecule type" value="Genomic_DNA"/>
</dbReference>
<dbReference type="GO" id="GO:0008270">
    <property type="term" value="F:zinc ion binding"/>
    <property type="evidence" value="ECO:0007669"/>
    <property type="project" value="InterPro"/>
</dbReference>
<dbReference type="InterPro" id="IPR036236">
    <property type="entry name" value="Znf_C2H2_sf"/>
</dbReference>
<feature type="compositionally biased region" description="Basic and acidic residues" evidence="1">
    <location>
        <begin position="1"/>
        <end position="13"/>
    </location>
</feature>
<evidence type="ECO:0000259" key="2">
    <source>
        <dbReference type="PROSITE" id="PS00028"/>
    </source>
</evidence>
<feature type="compositionally biased region" description="Basic and acidic residues" evidence="1">
    <location>
        <begin position="255"/>
        <end position="269"/>
    </location>
</feature>